<sequence length="604" mass="64597">MVADDSLALVLRDFARTMLTDFPIQKILDHLVERIVAILPVSAAGVTLIEPGQRPRYVAASDENALRFEQLQSSLGEGPCLTAAESGEPVLVPDLRGEHPYARFGPAAIAAGMAAVFTFPLRHDNGWLGALDLYRDEVGPISDSAQLAAQTLADVAAAYIINAQAREESAMLAGWLHDQSLHDLLTGLPNRALLRQRLQHASERARLSRSAAAVVFLDLDHFTRVNEAFGHDVGDQALVAVAQRLSALTHPGDTLARVSGDEFVFLVEDLADATEVDDLLDRIDAAFAQEYELSGVRLSLSASAGVAYSRPGADITDDLVIAAGSAMDQAKNGGRTAGTGIDFGAARQTHDLNRLERDLTAAFAAGDLHLRYQPRVRARGGEFTGVEALLYWTHPTLGHIPAPIAVAAAERGGTSDRLNTWVLERSCRDWLRWSAGRQPGSVDLSVNVSARQLMSPGFPNAVSQRLTQAGMSAPGLILEVTETILIEDGTRALRTLQELKALGIRIALDNFGSGLGAFNCLRRYPLDFVKIDRSLVSNMASDPSSASMVAAITDLSHTLNMTVVAAGVETTEQRKNVVNAGCDLAQGYLFAQPMSAAALSAALN</sequence>
<protein>
    <submittedName>
        <fullName evidence="3">Bifunctional diguanylate cyclase/phosphodiesterase</fullName>
    </submittedName>
</protein>
<dbReference type="Proteomes" id="UP000663937">
    <property type="component" value="Chromosome"/>
</dbReference>
<evidence type="ECO:0000259" key="1">
    <source>
        <dbReference type="PROSITE" id="PS50883"/>
    </source>
</evidence>
<proteinExistence type="predicted"/>
<dbReference type="Pfam" id="PF00990">
    <property type="entry name" value="GGDEF"/>
    <property type="match status" value="1"/>
</dbReference>
<dbReference type="SUPFAM" id="SSF55781">
    <property type="entry name" value="GAF domain-like"/>
    <property type="match status" value="1"/>
</dbReference>
<accession>A0A8A4ZIS5</accession>
<organism evidence="3 4">
    <name type="scientific">Pengzhenrongella sicca</name>
    <dbReference type="NCBI Taxonomy" id="2819238"/>
    <lineage>
        <taxon>Bacteria</taxon>
        <taxon>Bacillati</taxon>
        <taxon>Actinomycetota</taxon>
        <taxon>Actinomycetes</taxon>
        <taxon>Micrococcales</taxon>
        <taxon>Pengzhenrongella</taxon>
    </lineage>
</organism>
<gene>
    <name evidence="3" type="ORF">J4E96_09710</name>
</gene>
<dbReference type="SMART" id="SM00065">
    <property type="entry name" value="GAF"/>
    <property type="match status" value="1"/>
</dbReference>
<dbReference type="PANTHER" id="PTHR44757">
    <property type="entry name" value="DIGUANYLATE CYCLASE DGCP"/>
    <property type="match status" value="1"/>
</dbReference>
<dbReference type="InterPro" id="IPR029787">
    <property type="entry name" value="Nucleotide_cyclase"/>
</dbReference>
<name>A0A8A4ZIS5_9MICO</name>
<dbReference type="InterPro" id="IPR000160">
    <property type="entry name" value="GGDEF_dom"/>
</dbReference>
<dbReference type="PROSITE" id="PS50887">
    <property type="entry name" value="GGDEF"/>
    <property type="match status" value="1"/>
</dbReference>
<dbReference type="CDD" id="cd01949">
    <property type="entry name" value="GGDEF"/>
    <property type="match status" value="1"/>
</dbReference>
<dbReference type="Gene3D" id="3.30.70.270">
    <property type="match status" value="1"/>
</dbReference>
<feature type="domain" description="GGDEF" evidence="2">
    <location>
        <begin position="210"/>
        <end position="343"/>
    </location>
</feature>
<dbReference type="InterPro" id="IPR043128">
    <property type="entry name" value="Rev_trsase/Diguanyl_cyclase"/>
</dbReference>
<dbReference type="KEGG" id="psic:J4E96_09710"/>
<evidence type="ECO:0000259" key="2">
    <source>
        <dbReference type="PROSITE" id="PS50887"/>
    </source>
</evidence>
<dbReference type="PANTHER" id="PTHR44757:SF2">
    <property type="entry name" value="BIOFILM ARCHITECTURE MAINTENANCE PROTEIN MBAA"/>
    <property type="match status" value="1"/>
</dbReference>
<dbReference type="InterPro" id="IPR029016">
    <property type="entry name" value="GAF-like_dom_sf"/>
</dbReference>
<feature type="domain" description="EAL" evidence="1">
    <location>
        <begin position="352"/>
        <end position="604"/>
    </location>
</feature>
<dbReference type="NCBIfam" id="TIGR00254">
    <property type="entry name" value="GGDEF"/>
    <property type="match status" value="1"/>
</dbReference>
<keyword evidence="4" id="KW-1185">Reference proteome</keyword>
<dbReference type="RefSeq" id="WP_227425544.1">
    <property type="nucleotide sequence ID" value="NZ_CP071868.1"/>
</dbReference>
<dbReference type="Pfam" id="PF13185">
    <property type="entry name" value="GAF_2"/>
    <property type="match status" value="1"/>
</dbReference>
<dbReference type="SUPFAM" id="SSF141868">
    <property type="entry name" value="EAL domain-like"/>
    <property type="match status" value="1"/>
</dbReference>
<dbReference type="CDD" id="cd01948">
    <property type="entry name" value="EAL"/>
    <property type="match status" value="1"/>
</dbReference>
<dbReference type="AlphaFoldDB" id="A0A8A4ZIS5"/>
<dbReference type="Gene3D" id="3.20.20.450">
    <property type="entry name" value="EAL domain"/>
    <property type="match status" value="1"/>
</dbReference>
<evidence type="ECO:0000313" key="4">
    <source>
        <dbReference type="Proteomes" id="UP000663937"/>
    </source>
</evidence>
<dbReference type="SMART" id="SM00052">
    <property type="entry name" value="EAL"/>
    <property type="match status" value="1"/>
</dbReference>
<dbReference type="Pfam" id="PF00563">
    <property type="entry name" value="EAL"/>
    <property type="match status" value="1"/>
</dbReference>
<dbReference type="SMART" id="SM00267">
    <property type="entry name" value="GGDEF"/>
    <property type="match status" value="1"/>
</dbReference>
<dbReference type="InterPro" id="IPR003018">
    <property type="entry name" value="GAF"/>
</dbReference>
<reference evidence="3" key="1">
    <citation type="submission" date="2021-03" db="EMBL/GenBank/DDBJ databases">
        <title>Pengzhenrongella sicca gen. nov., sp. nov., a new member of suborder Micrococcineae isolated from High-Arctic tundra soil.</title>
        <authorList>
            <person name="Peng F."/>
        </authorList>
    </citation>
    <scope>NUCLEOTIDE SEQUENCE</scope>
    <source>
        <strain evidence="3">LRZ-2</strain>
    </source>
</reference>
<dbReference type="InterPro" id="IPR001633">
    <property type="entry name" value="EAL_dom"/>
</dbReference>
<dbReference type="EMBL" id="CP071868">
    <property type="protein sequence ID" value="QTE31165.1"/>
    <property type="molecule type" value="Genomic_DNA"/>
</dbReference>
<dbReference type="InterPro" id="IPR052155">
    <property type="entry name" value="Biofilm_reg_signaling"/>
</dbReference>
<evidence type="ECO:0000313" key="3">
    <source>
        <dbReference type="EMBL" id="QTE31165.1"/>
    </source>
</evidence>
<dbReference type="Gene3D" id="3.30.450.40">
    <property type="match status" value="1"/>
</dbReference>
<dbReference type="PROSITE" id="PS50883">
    <property type="entry name" value="EAL"/>
    <property type="match status" value="1"/>
</dbReference>
<dbReference type="SUPFAM" id="SSF55073">
    <property type="entry name" value="Nucleotide cyclase"/>
    <property type="match status" value="1"/>
</dbReference>
<dbReference type="InterPro" id="IPR035919">
    <property type="entry name" value="EAL_sf"/>
</dbReference>